<reference evidence="1 2" key="1">
    <citation type="submission" date="2020-09" db="EMBL/GenBank/DDBJ databases">
        <title>De no assembly of potato wild relative species, Solanum commersonii.</title>
        <authorList>
            <person name="Cho K."/>
        </authorList>
    </citation>
    <scope>NUCLEOTIDE SEQUENCE [LARGE SCALE GENOMIC DNA]</scope>
    <source>
        <strain evidence="1">LZ3.2</strain>
        <tissue evidence="1">Leaf</tissue>
    </source>
</reference>
<accession>A0A9J5Y5R5</accession>
<sequence length="63" mass="7296">MYMSKEVTAFAPSSSKIEVHRFTKYYNWIGRSVLLPAVSGKNSMDSAPMSMSHAYVHDRWRVR</sequence>
<organism evidence="1 2">
    <name type="scientific">Solanum commersonii</name>
    <name type="common">Commerson's wild potato</name>
    <name type="synonym">Commerson's nightshade</name>
    <dbReference type="NCBI Taxonomy" id="4109"/>
    <lineage>
        <taxon>Eukaryota</taxon>
        <taxon>Viridiplantae</taxon>
        <taxon>Streptophyta</taxon>
        <taxon>Embryophyta</taxon>
        <taxon>Tracheophyta</taxon>
        <taxon>Spermatophyta</taxon>
        <taxon>Magnoliopsida</taxon>
        <taxon>eudicotyledons</taxon>
        <taxon>Gunneridae</taxon>
        <taxon>Pentapetalae</taxon>
        <taxon>asterids</taxon>
        <taxon>lamiids</taxon>
        <taxon>Solanales</taxon>
        <taxon>Solanaceae</taxon>
        <taxon>Solanoideae</taxon>
        <taxon>Solaneae</taxon>
        <taxon>Solanum</taxon>
    </lineage>
</organism>
<evidence type="ECO:0000313" key="2">
    <source>
        <dbReference type="Proteomes" id="UP000824120"/>
    </source>
</evidence>
<dbReference type="AlphaFoldDB" id="A0A9J5Y5R5"/>
<gene>
    <name evidence="1" type="ORF">H5410_035638</name>
</gene>
<proteinExistence type="predicted"/>
<dbReference type="EMBL" id="JACXVP010000007">
    <property type="protein sequence ID" value="KAG5594406.1"/>
    <property type="molecule type" value="Genomic_DNA"/>
</dbReference>
<comment type="caution">
    <text evidence="1">The sequence shown here is derived from an EMBL/GenBank/DDBJ whole genome shotgun (WGS) entry which is preliminary data.</text>
</comment>
<evidence type="ECO:0000313" key="1">
    <source>
        <dbReference type="EMBL" id="KAG5594406.1"/>
    </source>
</evidence>
<name>A0A9J5Y5R5_SOLCO</name>
<keyword evidence="2" id="KW-1185">Reference proteome</keyword>
<protein>
    <submittedName>
        <fullName evidence="1">Uncharacterized protein</fullName>
    </submittedName>
</protein>
<dbReference type="Proteomes" id="UP000824120">
    <property type="component" value="Chromosome 7"/>
</dbReference>